<dbReference type="InParanoid" id="A0A3G9J3Z3"/>
<evidence type="ECO:0000313" key="2">
    <source>
        <dbReference type="Proteomes" id="UP000268059"/>
    </source>
</evidence>
<reference evidence="1 2" key="1">
    <citation type="submission" date="2018-11" db="EMBL/GenBank/DDBJ databases">
        <title>Novel Erysipelotrichaceae bacterium isolated from small intestine of a swine.</title>
        <authorList>
            <person name="Kim J.S."/>
            <person name="Choe H."/>
            <person name="Lee Y.R."/>
            <person name="Kim K.M."/>
            <person name="Park D.S."/>
        </authorList>
    </citation>
    <scope>NUCLEOTIDE SEQUENCE [LARGE SCALE GENOMIC DNA]</scope>
    <source>
        <strain evidence="1 2">SG0102</strain>
    </source>
</reference>
<dbReference type="AlphaFoldDB" id="A0A3G9J3Z3"/>
<accession>A0A3G9J3Z3</accession>
<organism evidence="1 2">
    <name type="scientific">Intestinibaculum porci</name>
    <dbReference type="NCBI Taxonomy" id="2487118"/>
    <lineage>
        <taxon>Bacteria</taxon>
        <taxon>Bacillati</taxon>
        <taxon>Bacillota</taxon>
        <taxon>Erysipelotrichia</taxon>
        <taxon>Erysipelotrichales</taxon>
        <taxon>Erysipelotrichaceae</taxon>
        <taxon>Intestinibaculum</taxon>
    </lineage>
</organism>
<sequence>MKDNPRYFGSVPRKSQKFKDIYKNRTCTERINNRVLNDYHLQDMRVRDYAKVAFFMHIVCINIHLDAWIKRDKTKIHEKDKSLEVNNRIHVRNI</sequence>
<keyword evidence="2" id="KW-1185">Reference proteome</keyword>
<evidence type="ECO:0008006" key="3">
    <source>
        <dbReference type="Google" id="ProtNLM"/>
    </source>
</evidence>
<dbReference type="KEGG" id="ebm:SG0102_04100"/>
<proteinExistence type="predicted"/>
<protein>
    <recommendedName>
        <fullName evidence="3">Transposase DDE domain-containing protein</fullName>
    </recommendedName>
</protein>
<evidence type="ECO:0000313" key="1">
    <source>
        <dbReference type="EMBL" id="BBH25476.1"/>
    </source>
</evidence>
<dbReference type="Proteomes" id="UP000268059">
    <property type="component" value="Chromosome"/>
</dbReference>
<name>A0A3G9J3Z3_9FIRM</name>
<dbReference type="EMBL" id="AP019309">
    <property type="protein sequence ID" value="BBH25476.1"/>
    <property type="molecule type" value="Genomic_DNA"/>
</dbReference>
<gene>
    <name evidence="1" type="ORF">SG0102_04100</name>
</gene>